<dbReference type="PANTHER" id="PTHR30137">
    <property type="entry name" value="LUCIFERASE-LIKE MONOOXYGENASE"/>
    <property type="match status" value="1"/>
</dbReference>
<keyword evidence="5" id="KW-1185">Reference proteome</keyword>
<protein>
    <recommendedName>
        <fullName evidence="3">Luciferase-like domain-containing protein</fullName>
    </recommendedName>
</protein>
<dbReference type="RefSeq" id="WP_344421964.1">
    <property type="nucleotide sequence ID" value="NZ_BAAAQK010000019.1"/>
</dbReference>
<proteinExistence type="predicted"/>
<dbReference type="InterPro" id="IPR036661">
    <property type="entry name" value="Luciferase-like_sf"/>
</dbReference>
<dbReference type="PANTHER" id="PTHR30137:SF8">
    <property type="entry name" value="BLR5498 PROTEIN"/>
    <property type="match status" value="1"/>
</dbReference>
<evidence type="ECO:0000259" key="3">
    <source>
        <dbReference type="Pfam" id="PF00296"/>
    </source>
</evidence>
<reference evidence="4 5" key="1">
    <citation type="journal article" date="2019" name="Int. J. Syst. Evol. Microbiol.">
        <title>The Global Catalogue of Microorganisms (GCM) 10K type strain sequencing project: providing services to taxonomists for standard genome sequencing and annotation.</title>
        <authorList>
            <consortium name="The Broad Institute Genomics Platform"/>
            <consortium name="The Broad Institute Genome Sequencing Center for Infectious Disease"/>
            <person name="Wu L."/>
            <person name="Ma J."/>
        </authorList>
    </citation>
    <scope>NUCLEOTIDE SEQUENCE [LARGE SCALE GENOMIC DNA]</scope>
    <source>
        <strain evidence="4 5">JCM 16009</strain>
    </source>
</reference>
<dbReference type="InterPro" id="IPR050766">
    <property type="entry name" value="Bact_Lucif_Oxidored"/>
</dbReference>
<sequence length="416" mass="45892">MAVKAIVQLYPVVPAEGGAEGRAARRPLGRDRGEYQKIMRDWARIAKHAEDLGFWGFAGIEHHFHSEGYEPAPAPGVVNAWLGAHTSRINIGTNGYPIATHDAIRVAEECAVLDHMLEGRFWAGLSRGYQSRWTDIMGQHHGAQATISDGGAIDQRNRQVFEEQVELMLKAWTEDALEFKGSTYQVPFPYDTGVVGYPAADSAATMGAPGEVDADGTIRKISVTPAPYTRPHPPVFVASSSSEESIRYCARNGFVVCSFSPASKTTKFAEIYAEEAAKVGHPLPLGANQAPVRWPHVTDSAAAFDKALMDYDADIFENFYQKFFTHKMQAGSDVLQGIKNSGLFLGGTVDDTRRQFSAEWAQVPYEYSILIWHWAQQPTDDLMREMELMATKVYPEIGGMAPPEEKPLAQWAVPTP</sequence>
<keyword evidence="2" id="KW-0503">Monooxygenase</keyword>
<dbReference type="Pfam" id="PF00296">
    <property type="entry name" value="Bac_luciferase"/>
    <property type="match status" value="1"/>
</dbReference>
<dbReference type="Gene3D" id="3.20.20.30">
    <property type="entry name" value="Luciferase-like domain"/>
    <property type="match status" value="1"/>
</dbReference>
<evidence type="ECO:0000313" key="4">
    <source>
        <dbReference type="EMBL" id="GAA1864125.1"/>
    </source>
</evidence>
<evidence type="ECO:0000256" key="1">
    <source>
        <dbReference type="ARBA" id="ARBA00023002"/>
    </source>
</evidence>
<dbReference type="InterPro" id="IPR011251">
    <property type="entry name" value="Luciferase-like_dom"/>
</dbReference>
<gene>
    <name evidence="4" type="ORF">GCM10009836_50550</name>
</gene>
<comment type="caution">
    <text evidence="4">The sequence shown here is derived from an EMBL/GenBank/DDBJ whole genome shotgun (WGS) entry which is preliminary data.</text>
</comment>
<dbReference type="EMBL" id="BAAAQK010000019">
    <property type="protein sequence ID" value="GAA1864125.1"/>
    <property type="molecule type" value="Genomic_DNA"/>
</dbReference>
<feature type="domain" description="Luciferase-like" evidence="3">
    <location>
        <begin position="38"/>
        <end position="308"/>
    </location>
</feature>
<evidence type="ECO:0000256" key="2">
    <source>
        <dbReference type="ARBA" id="ARBA00023033"/>
    </source>
</evidence>
<dbReference type="Proteomes" id="UP001500449">
    <property type="component" value="Unassembled WGS sequence"/>
</dbReference>
<name>A0ABN2NDA1_9PSEU</name>
<keyword evidence="1" id="KW-0560">Oxidoreductase</keyword>
<accession>A0ABN2NDA1</accession>
<dbReference type="SUPFAM" id="SSF51679">
    <property type="entry name" value="Bacterial luciferase-like"/>
    <property type="match status" value="1"/>
</dbReference>
<evidence type="ECO:0000313" key="5">
    <source>
        <dbReference type="Proteomes" id="UP001500449"/>
    </source>
</evidence>
<organism evidence="4 5">
    <name type="scientific">Pseudonocardia ailaonensis</name>
    <dbReference type="NCBI Taxonomy" id="367279"/>
    <lineage>
        <taxon>Bacteria</taxon>
        <taxon>Bacillati</taxon>
        <taxon>Actinomycetota</taxon>
        <taxon>Actinomycetes</taxon>
        <taxon>Pseudonocardiales</taxon>
        <taxon>Pseudonocardiaceae</taxon>
        <taxon>Pseudonocardia</taxon>
    </lineage>
</organism>